<keyword evidence="2" id="KW-1185">Reference proteome</keyword>
<accession>A0ACC6J350</accession>
<gene>
    <name evidence="1" type="ORF">J2786_000285</name>
</gene>
<reference evidence="1" key="1">
    <citation type="submission" date="2023-07" db="EMBL/GenBank/DDBJ databases">
        <title>Sorghum-associated microbial communities from plants grown in Nebraska, USA.</title>
        <authorList>
            <person name="Schachtman D."/>
        </authorList>
    </citation>
    <scope>NUCLEOTIDE SEQUENCE</scope>
    <source>
        <strain evidence="1">DS2329</strain>
    </source>
</reference>
<evidence type="ECO:0000313" key="1">
    <source>
        <dbReference type="EMBL" id="MDR6457192.1"/>
    </source>
</evidence>
<organism evidence="1 2">
    <name type="scientific">Chryseobacterium vietnamense</name>
    <dbReference type="NCBI Taxonomy" id="866785"/>
    <lineage>
        <taxon>Bacteria</taxon>
        <taxon>Pseudomonadati</taxon>
        <taxon>Bacteroidota</taxon>
        <taxon>Flavobacteriia</taxon>
        <taxon>Flavobacteriales</taxon>
        <taxon>Weeksellaceae</taxon>
        <taxon>Chryseobacterium group</taxon>
        <taxon>Chryseobacterium</taxon>
    </lineage>
</organism>
<protein>
    <submittedName>
        <fullName evidence="1">Uncharacterized protein</fullName>
    </submittedName>
</protein>
<proteinExistence type="predicted"/>
<sequence>MIAFINDYANLFTFIGFIITILTFIVAINNKKILKAINKKSFSINRLPENLEDLKNLSRKISVLNANYDTNKKTIVIEIKQISPILKSLRKSLNKNDLEHFNRLNIEIKKMKNVYHNSNDISFLKKIIKNYIILDERFVDNVYILLTVLITDIENIQKDNKQNLL</sequence>
<name>A0ACC6J350_9FLAO</name>
<comment type="caution">
    <text evidence="1">The sequence shown here is derived from an EMBL/GenBank/DDBJ whole genome shotgun (WGS) entry which is preliminary data.</text>
</comment>
<evidence type="ECO:0000313" key="2">
    <source>
        <dbReference type="Proteomes" id="UP001184833"/>
    </source>
</evidence>
<dbReference type="EMBL" id="JAVDQX010000001">
    <property type="protein sequence ID" value="MDR6457192.1"/>
    <property type="molecule type" value="Genomic_DNA"/>
</dbReference>
<dbReference type="Proteomes" id="UP001184833">
    <property type="component" value="Unassembled WGS sequence"/>
</dbReference>